<protein>
    <submittedName>
        <fullName evidence="1">Uncharacterized protein</fullName>
    </submittedName>
</protein>
<keyword evidence="2" id="KW-1185">Reference proteome</keyword>
<sequence>MKVGGGQGRGAWKGTRKGYVRRERGGSCGVVAYRWRCRGWRRGVGWRVERWSNTRCGEWRGGARDVELESGVVALHSLESGPGATCGVESRVVELLGHVSRLTWKCDVEGEASGWDWLAAAVTATDSTSVVQAATDSTTSLQAATDSTTSLQAATDITSIVQLSYHRLHLHPASCHSLHLHRASLHCPASRNTVQ</sequence>
<evidence type="ECO:0000313" key="2">
    <source>
        <dbReference type="Proteomes" id="UP001286313"/>
    </source>
</evidence>
<reference evidence="1" key="1">
    <citation type="submission" date="2023-10" db="EMBL/GenBank/DDBJ databases">
        <title>Genome assemblies of two species of porcelain crab, Petrolisthes cinctipes and Petrolisthes manimaculis (Anomura: Porcellanidae).</title>
        <authorList>
            <person name="Angst P."/>
        </authorList>
    </citation>
    <scope>NUCLEOTIDE SEQUENCE</scope>
    <source>
        <strain evidence="1">PB745_01</strain>
        <tissue evidence="1">Gill</tissue>
    </source>
</reference>
<evidence type="ECO:0000313" key="1">
    <source>
        <dbReference type="EMBL" id="KAK3870854.1"/>
    </source>
</evidence>
<comment type="caution">
    <text evidence="1">The sequence shown here is derived from an EMBL/GenBank/DDBJ whole genome shotgun (WGS) entry which is preliminary data.</text>
</comment>
<gene>
    <name evidence="1" type="ORF">Pcinc_023965</name>
</gene>
<accession>A0AAE1FAU0</accession>
<proteinExistence type="predicted"/>
<dbReference type="EMBL" id="JAWQEG010002600">
    <property type="protein sequence ID" value="KAK3870854.1"/>
    <property type="molecule type" value="Genomic_DNA"/>
</dbReference>
<organism evidence="1 2">
    <name type="scientific">Petrolisthes cinctipes</name>
    <name type="common">Flat porcelain crab</name>
    <dbReference type="NCBI Taxonomy" id="88211"/>
    <lineage>
        <taxon>Eukaryota</taxon>
        <taxon>Metazoa</taxon>
        <taxon>Ecdysozoa</taxon>
        <taxon>Arthropoda</taxon>
        <taxon>Crustacea</taxon>
        <taxon>Multicrustacea</taxon>
        <taxon>Malacostraca</taxon>
        <taxon>Eumalacostraca</taxon>
        <taxon>Eucarida</taxon>
        <taxon>Decapoda</taxon>
        <taxon>Pleocyemata</taxon>
        <taxon>Anomura</taxon>
        <taxon>Galatheoidea</taxon>
        <taxon>Porcellanidae</taxon>
        <taxon>Petrolisthes</taxon>
    </lineage>
</organism>
<dbReference type="Proteomes" id="UP001286313">
    <property type="component" value="Unassembled WGS sequence"/>
</dbReference>
<name>A0AAE1FAU0_PETCI</name>
<dbReference type="AlphaFoldDB" id="A0AAE1FAU0"/>